<dbReference type="InterPro" id="IPR013740">
    <property type="entry name" value="Redoxin"/>
</dbReference>
<dbReference type="CDD" id="cd02966">
    <property type="entry name" value="TlpA_like_family"/>
    <property type="match status" value="1"/>
</dbReference>
<dbReference type="OrthoDB" id="1118217at2"/>
<evidence type="ECO:0000313" key="3">
    <source>
        <dbReference type="EMBL" id="OIN57530.1"/>
    </source>
</evidence>
<dbReference type="SUPFAM" id="SSF52833">
    <property type="entry name" value="Thioredoxin-like"/>
    <property type="match status" value="1"/>
</dbReference>
<dbReference type="Proteomes" id="UP000181790">
    <property type="component" value="Unassembled WGS sequence"/>
</dbReference>
<dbReference type="AlphaFoldDB" id="A0A1S2VGJ3"/>
<dbReference type="InterPro" id="IPR050553">
    <property type="entry name" value="Thioredoxin_ResA/DsbE_sf"/>
</dbReference>
<dbReference type="Gene3D" id="3.40.30.10">
    <property type="entry name" value="Glutaredoxin"/>
    <property type="match status" value="1"/>
</dbReference>
<dbReference type="Pfam" id="PF08534">
    <property type="entry name" value="Redoxin"/>
    <property type="match status" value="1"/>
</dbReference>
<dbReference type="EMBL" id="MORL01000011">
    <property type="protein sequence ID" value="OIN57530.1"/>
    <property type="molecule type" value="Genomic_DNA"/>
</dbReference>
<feature type="domain" description="Thioredoxin" evidence="2">
    <location>
        <begin position="23"/>
        <end position="162"/>
    </location>
</feature>
<dbReference type="GO" id="GO:0016491">
    <property type="term" value="F:oxidoreductase activity"/>
    <property type="evidence" value="ECO:0007669"/>
    <property type="project" value="InterPro"/>
</dbReference>
<evidence type="ECO:0000256" key="1">
    <source>
        <dbReference type="SAM" id="SignalP"/>
    </source>
</evidence>
<dbReference type="PROSITE" id="PS51352">
    <property type="entry name" value="THIOREDOXIN_2"/>
    <property type="match status" value="1"/>
</dbReference>
<reference evidence="3 4" key="1">
    <citation type="submission" date="2016-10" db="EMBL/GenBank/DDBJ databases">
        <title>Arsenicibacter rosenii gen. nov., sp. nov., an efficient arsenic-methylating bacterium isolated from an arsenic-contaminated paddy soil.</title>
        <authorList>
            <person name="Huang K."/>
        </authorList>
    </citation>
    <scope>NUCLEOTIDE SEQUENCE [LARGE SCALE GENOMIC DNA]</scope>
    <source>
        <strain evidence="3 4">SM-1</strain>
    </source>
</reference>
<sequence length="415" mass="46241">MTMKKMISLLSACLVHVTLFAQPKTGDSAPEIHLEGIYNKPDGTIPTLQALKGKVVILDFWATWCGPCIASFPKNNKIYNENKDKGVVLLAISDDSKTKLENFLGKVKFDFWFGMDSDKSDLKSYGIEFWPTVFIIDRNGNVAYRGNELSQQILDKVLANQGTALGEQPEKGQGKTAVTVRYGSFNGGIDPLVTGFQAGQGKTSRMVFDKKNNVTFSPYQFTIRQSLVSSLFGWGTDERDGFVGFTVVGATLSEAFFALKELKSTAWIKNNTSDTTRYDVIYRKRSAGYPKMIADIQQGLAENLLVRLDSTTAVQEVKVLMAKTGNEKIKPMKEIKGSGLDQLYVSVKNLIYFLETTTGSIYEADESLKDMYIHKGLTTIYEMSGNELTDWLKTVDIQVKPVRKSLTTYQVNSIN</sequence>
<name>A0A1S2VGJ3_9BACT</name>
<organism evidence="3 4">
    <name type="scientific">Arsenicibacter rosenii</name>
    <dbReference type="NCBI Taxonomy" id="1750698"/>
    <lineage>
        <taxon>Bacteria</taxon>
        <taxon>Pseudomonadati</taxon>
        <taxon>Bacteroidota</taxon>
        <taxon>Cytophagia</taxon>
        <taxon>Cytophagales</taxon>
        <taxon>Spirosomataceae</taxon>
        <taxon>Arsenicibacter</taxon>
    </lineage>
</organism>
<feature type="chain" id="PRO_5010346029" description="Thioredoxin domain-containing protein" evidence="1">
    <location>
        <begin position="22"/>
        <end position="415"/>
    </location>
</feature>
<protein>
    <recommendedName>
        <fullName evidence="2">Thioredoxin domain-containing protein</fullName>
    </recommendedName>
</protein>
<dbReference type="PANTHER" id="PTHR42852">
    <property type="entry name" value="THIOL:DISULFIDE INTERCHANGE PROTEIN DSBE"/>
    <property type="match status" value="1"/>
</dbReference>
<comment type="caution">
    <text evidence="3">The sequence shown here is derived from an EMBL/GenBank/DDBJ whole genome shotgun (WGS) entry which is preliminary data.</text>
</comment>
<keyword evidence="1" id="KW-0732">Signal</keyword>
<gene>
    <name evidence="3" type="ORF">BLX24_18745</name>
</gene>
<accession>A0A1S2VGJ3</accession>
<evidence type="ECO:0000313" key="4">
    <source>
        <dbReference type="Proteomes" id="UP000181790"/>
    </source>
</evidence>
<dbReference type="InterPro" id="IPR036249">
    <property type="entry name" value="Thioredoxin-like_sf"/>
</dbReference>
<dbReference type="InterPro" id="IPR013766">
    <property type="entry name" value="Thioredoxin_domain"/>
</dbReference>
<dbReference type="PANTHER" id="PTHR42852:SF13">
    <property type="entry name" value="PROTEIN DIPZ"/>
    <property type="match status" value="1"/>
</dbReference>
<evidence type="ECO:0000259" key="2">
    <source>
        <dbReference type="PROSITE" id="PS51352"/>
    </source>
</evidence>
<feature type="signal peptide" evidence="1">
    <location>
        <begin position="1"/>
        <end position="21"/>
    </location>
</feature>
<proteinExistence type="predicted"/>
<keyword evidence="4" id="KW-1185">Reference proteome</keyword>